<dbReference type="OrthoDB" id="7349818at2"/>
<evidence type="ECO:0000313" key="2">
    <source>
        <dbReference type="Proteomes" id="UP000307956"/>
    </source>
</evidence>
<dbReference type="AlphaFoldDB" id="A0A4S4A844"/>
<dbReference type="RefSeq" id="WP_136387098.1">
    <property type="nucleotide sequence ID" value="NZ_SSOD01000032.1"/>
</dbReference>
<proteinExistence type="predicted"/>
<gene>
    <name evidence="1" type="ORF">E6O51_21590</name>
</gene>
<reference evidence="1 2" key="1">
    <citation type="submission" date="2019-04" db="EMBL/GenBank/DDBJ databases">
        <title>Azoarcus rhizosphaerae sp. nov. isolated from rhizosphere of Ficus religiosa.</title>
        <authorList>
            <person name="Lin S.-Y."/>
            <person name="Hameed A."/>
            <person name="Hsu Y.-H."/>
            <person name="Young C.-C."/>
        </authorList>
    </citation>
    <scope>NUCLEOTIDE SEQUENCE [LARGE SCALE GENOMIC DNA]</scope>
    <source>
        <strain evidence="1 2">CC-YHH848</strain>
    </source>
</reference>
<sequence length="186" mass="20577">MNTIQFELGGGASLALPAHIVAQRLIESLQTAQQPPSAGRSRIGEYLTGQGGVYVGDIHGDDGVLYGLVTAQEEDIGSATWGPSGALDLSQWDGLSNTNALRESPAAKLASNYERDGHCDFYLPARRELMVALANVPHLFGKEGWYWSSTPRGDDYAWAVDFEYGRVLTSHRDYEFRVRPFRRFTH</sequence>
<keyword evidence="2" id="KW-1185">Reference proteome</keyword>
<organism evidence="1 2">
    <name type="scientific">Pseudothauera rhizosphaerae</name>
    <dbReference type="NCBI Taxonomy" id="2565932"/>
    <lineage>
        <taxon>Bacteria</taxon>
        <taxon>Pseudomonadati</taxon>
        <taxon>Pseudomonadota</taxon>
        <taxon>Betaproteobacteria</taxon>
        <taxon>Rhodocyclales</taxon>
        <taxon>Zoogloeaceae</taxon>
        <taxon>Pseudothauera</taxon>
    </lineage>
</organism>
<evidence type="ECO:0000313" key="1">
    <source>
        <dbReference type="EMBL" id="THF54660.1"/>
    </source>
</evidence>
<name>A0A4S4A844_9RHOO</name>
<dbReference type="EMBL" id="SSOD01000032">
    <property type="protein sequence ID" value="THF54660.1"/>
    <property type="molecule type" value="Genomic_DNA"/>
</dbReference>
<comment type="caution">
    <text evidence="1">The sequence shown here is derived from an EMBL/GenBank/DDBJ whole genome shotgun (WGS) entry which is preliminary data.</text>
</comment>
<dbReference type="Proteomes" id="UP000307956">
    <property type="component" value="Unassembled WGS sequence"/>
</dbReference>
<accession>A0A4S4A844</accession>
<protein>
    <submittedName>
        <fullName evidence="1">DUF1566 domain-containing protein</fullName>
    </submittedName>
</protein>